<dbReference type="GO" id="GO:0006310">
    <property type="term" value="P:DNA recombination"/>
    <property type="evidence" value="ECO:0007669"/>
    <property type="project" value="UniProtKB-KW"/>
</dbReference>
<feature type="domain" description="Tyr recombinase" evidence="3">
    <location>
        <begin position="240"/>
        <end position="459"/>
    </location>
</feature>
<feature type="compositionally biased region" description="Basic residues" evidence="2">
    <location>
        <begin position="328"/>
        <end position="337"/>
    </location>
</feature>
<evidence type="ECO:0000259" key="3">
    <source>
        <dbReference type="PROSITE" id="PS51898"/>
    </source>
</evidence>
<keyword evidence="5" id="KW-1185">Reference proteome</keyword>
<evidence type="ECO:0000313" key="5">
    <source>
        <dbReference type="Proteomes" id="UP000192591"/>
    </source>
</evidence>
<dbReference type="InterPro" id="IPR050090">
    <property type="entry name" value="Tyrosine_recombinase_XerCD"/>
</dbReference>
<dbReference type="Gene3D" id="1.10.443.10">
    <property type="entry name" value="Intergrase catalytic core"/>
    <property type="match status" value="1"/>
</dbReference>
<evidence type="ECO:0000256" key="1">
    <source>
        <dbReference type="ARBA" id="ARBA00023172"/>
    </source>
</evidence>
<dbReference type="STRING" id="1962155.B1813_06655"/>
<evidence type="ECO:0000256" key="2">
    <source>
        <dbReference type="SAM" id="MobiDB-lite"/>
    </source>
</evidence>
<dbReference type="GO" id="GO:0015074">
    <property type="term" value="P:DNA integration"/>
    <property type="evidence" value="ECO:0007669"/>
    <property type="project" value="InterPro"/>
</dbReference>
<dbReference type="AlphaFoldDB" id="A0A1V9A4I8"/>
<dbReference type="InterPro" id="IPR011010">
    <property type="entry name" value="DNA_brk_join_enz"/>
</dbReference>
<sequence length="471" mass="52443">MMETTFEIRIWQLREKAGRPQNGKPGRKSYVVRWSVGSKERSKSYATRSLADSFRSMLVSAQKAGEAFRVSDGLPLSVGRDLDDKPWFAFAQEYIDMKWPRAAAKSRAGNADTMATATFAMLTSTRGKPEDKVLRRAMTGWAFNTKRRTSDMPGDVERALRWLDANTVPVSRLNDPAVVRGVLEQLALRMDGRPAGAKTVSRKRAVLYNALEYAVERRLLRANGLRDLKWTAPKEVKAIDKRVVINPEQARRLLAAVGEQRVDGQPRRSSGPMLVAFFGTLYYSGLRPEEAAMLRKQDLQLPPSGWGELLISETAPTAGAAWTDSGKRRDRRQLKQRGRGEIRHVPCPPPLTELLHAHIEGHGTAGDGRLFRNLVGGDIAESTVARVWDKARRAALPEIEYASVLGKRPYDLRHACVSTWLAAGVPSTQVAEWAGHSVAVLHQIYAKVIAGQEDAARERIDRVLGLPRELN</sequence>
<dbReference type="EMBL" id="MWIH01000005">
    <property type="protein sequence ID" value="OQO91958.1"/>
    <property type="molecule type" value="Genomic_DNA"/>
</dbReference>
<keyword evidence="1" id="KW-0233">DNA recombination</keyword>
<accession>A0A1V9A4I8</accession>
<protein>
    <submittedName>
        <fullName evidence="4">Integrase</fullName>
    </submittedName>
</protein>
<dbReference type="InterPro" id="IPR013762">
    <property type="entry name" value="Integrase-like_cat_sf"/>
</dbReference>
<dbReference type="PROSITE" id="PS51898">
    <property type="entry name" value="TYR_RECOMBINASE"/>
    <property type="match status" value="1"/>
</dbReference>
<reference evidence="4 5" key="1">
    <citation type="submission" date="2017-02" db="EMBL/GenBank/DDBJ databases">
        <title>Draft genome of Saccharomonospora sp. 154.</title>
        <authorList>
            <person name="Alonso-Carmona G.S."/>
            <person name="De La Haba R."/>
            <person name="Vera-Gargallo B."/>
            <person name="Sandoval-Trujillo A.H."/>
            <person name="Ramirez-Duran N."/>
            <person name="Ventosa A."/>
        </authorList>
    </citation>
    <scope>NUCLEOTIDE SEQUENCE [LARGE SCALE GENOMIC DNA]</scope>
    <source>
        <strain evidence="4 5">LRS4.154</strain>
    </source>
</reference>
<dbReference type="InterPro" id="IPR002104">
    <property type="entry name" value="Integrase_catalytic"/>
</dbReference>
<comment type="caution">
    <text evidence="4">The sequence shown here is derived from an EMBL/GenBank/DDBJ whole genome shotgun (WGS) entry which is preliminary data.</text>
</comment>
<organism evidence="4 5">
    <name type="scientific">Saccharomonospora piscinae</name>
    <dbReference type="NCBI Taxonomy" id="687388"/>
    <lineage>
        <taxon>Bacteria</taxon>
        <taxon>Bacillati</taxon>
        <taxon>Actinomycetota</taxon>
        <taxon>Actinomycetes</taxon>
        <taxon>Pseudonocardiales</taxon>
        <taxon>Pseudonocardiaceae</taxon>
        <taxon>Saccharomonospora</taxon>
    </lineage>
</organism>
<dbReference type="GO" id="GO:0003677">
    <property type="term" value="F:DNA binding"/>
    <property type="evidence" value="ECO:0007669"/>
    <property type="project" value="InterPro"/>
</dbReference>
<proteinExistence type="predicted"/>
<gene>
    <name evidence="4" type="ORF">B1813_06655</name>
</gene>
<dbReference type="PANTHER" id="PTHR30349">
    <property type="entry name" value="PHAGE INTEGRASE-RELATED"/>
    <property type="match status" value="1"/>
</dbReference>
<dbReference type="Proteomes" id="UP000192591">
    <property type="component" value="Unassembled WGS sequence"/>
</dbReference>
<dbReference type="SUPFAM" id="SSF56349">
    <property type="entry name" value="DNA breaking-rejoining enzymes"/>
    <property type="match status" value="1"/>
</dbReference>
<evidence type="ECO:0000313" key="4">
    <source>
        <dbReference type="EMBL" id="OQO91958.1"/>
    </source>
</evidence>
<feature type="region of interest" description="Disordered" evidence="2">
    <location>
        <begin position="318"/>
        <end position="346"/>
    </location>
</feature>
<name>A0A1V9A4I8_SACPI</name>
<dbReference type="PANTHER" id="PTHR30349:SF64">
    <property type="entry name" value="PROPHAGE INTEGRASE INTD-RELATED"/>
    <property type="match status" value="1"/>
</dbReference>
<dbReference type="Pfam" id="PF00589">
    <property type="entry name" value="Phage_integrase"/>
    <property type="match status" value="1"/>
</dbReference>